<evidence type="ECO:0000256" key="1">
    <source>
        <dbReference type="ARBA" id="ARBA00004120"/>
    </source>
</evidence>
<dbReference type="PANTHER" id="PTHR12968:SF4">
    <property type="entry name" value="TECTONIC-LIKE COMPLEX MEMBER MKS1"/>
    <property type="match status" value="1"/>
</dbReference>
<dbReference type="EMBL" id="JADGIZ020000009">
    <property type="protein sequence ID" value="KAL2917703.1"/>
    <property type="molecule type" value="Genomic_DNA"/>
</dbReference>
<keyword evidence="2" id="KW-0963">Cytoplasm</keyword>
<proteinExistence type="predicted"/>
<comment type="subcellular location">
    <subcellularLocation>
        <location evidence="1">Cytoplasm</location>
        <location evidence="1">Cytoskeleton</location>
        <location evidence="1">Cilium basal body</location>
    </subcellularLocation>
</comment>
<organism evidence="7 8">
    <name type="scientific">Polyrhizophydium stewartii</name>
    <dbReference type="NCBI Taxonomy" id="2732419"/>
    <lineage>
        <taxon>Eukaryota</taxon>
        <taxon>Fungi</taxon>
        <taxon>Fungi incertae sedis</taxon>
        <taxon>Chytridiomycota</taxon>
        <taxon>Chytridiomycota incertae sedis</taxon>
        <taxon>Chytridiomycetes</taxon>
        <taxon>Rhizophydiales</taxon>
        <taxon>Rhizophydiales incertae sedis</taxon>
        <taxon>Polyrhizophydium</taxon>
    </lineage>
</organism>
<sequence length="591" mass="63522">MDTTRLYRTLDRIDGLRIQVSLFHLDPDLVEPAAASLAGRTAVDAAGTGLDPPIGAATPRASTSAPRASSPQRAGANLASDRRAAARIGRRLCGRIEVGWQDKVENMNAASGTQTTASARSQTLAGLRAATALRKAEPKRAASSAKVDIRDESISLFTLTDADMHAEADALARALTFGPRATTSDAAKAIAGLDSNGLAVEREGLAVTSEAPVSDPDPSSDPPDTTFTSGAKWRRARHEGAAGEMHIVASIPIRTAISGASRPLAAAASNVEKRLMSLRYYSNGVLAVTPDFLTEHMPMYRFSIGSDLYEVAIVNVSGSMTAEEEEKEKAIFQEFHLQNALAGLSLFSRPFEEFTQVARARVFVRGEICDGRGFDGQWVYLEYLVEPAEHCRGDTHARTAGTSQIAQVSASGQTTFALPLEAALDCPADADVCAHLMIKVCSVDSWDRHVVQGYLHVAVPATTGTHEMELETWRPVAEPRSKLMSFFLGGSPEIQDLSYLKAAPPGKPHCMLQRWVDAICQIPNRYGFKTETSGHLSLRFSVARQHGLARVETAEFGDHKDRAGLSDVLLRAKARLAALRQAGHTAPAQTE</sequence>
<evidence type="ECO:0000256" key="6">
    <source>
        <dbReference type="SAM" id="MobiDB-lite"/>
    </source>
</evidence>
<evidence type="ECO:0000256" key="2">
    <source>
        <dbReference type="ARBA" id="ARBA00022490"/>
    </source>
</evidence>
<feature type="region of interest" description="Disordered" evidence="6">
    <location>
        <begin position="208"/>
        <end position="229"/>
    </location>
</feature>
<feature type="compositionally biased region" description="Low complexity" evidence="6">
    <location>
        <begin position="55"/>
        <end position="76"/>
    </location>
</feature>
<dbReference type="PROSITE" id="PS51381">
    <property type="entry name" value="C2_B9"/>
    <property type="match status" value="1"/>
</dbReference>
<comment type="caution">
    <text evidence="7">The sequence shown here is derived from an EMBL/GenBank/DDBJ whole genome shotgun (WGS) entry which is preliminary data.</text>
</comment>
<evidence type="ECO:0000256" key="3">
    <source>
        <dbReference type="ARBA" id="ARBA00022794"/>
    </source>
</evidence>
<feature type="region of interest" description="Disordered" evidence="6">
    <location>
        <begin position="49"/>
        <end position="81"/>
    </location>
</feature>
<gene>
    <name evidence="7" type="primary">MKS1</name>
    <name evidence="7" type="ORF">HK105_202576</name>
</gene>
<keyword evidence="5" id="KW-0966">Cell projection</keyword>
<dbReference type="InterPro" id="IPR010796">
    <property type="entry name" value="C2_B9-type_dom"/>
</dbReference>
<keyword evidence="4" id="KW-0206">Cytoskeleton</keyword>
<evidence type="ECO:0000256" key="4">
    <source>
        <dbReference type="ARBA" id="ARBA00023212"/>
    </source>
</evidence>
<name>A0ABR4NDV4_9FUNG</name>
<evidence type="ECO:0000256" key="5">
    <source>
        <dbReference type="ARBA" id="ARBA00023273"/>
    </source>
</evidence>
<dbReference type="Proteomes" id="UP001527925">
    <property type="component" value="Unassembled WGS sequence"/>
</dbReference>
<accession>A0ABR4NDV4</accession>
<evidence type="ECO:0000313" key="7">
    <source>
        <dbReference type="EMBL" id="KAL2917703.1"/>
    </source>
</evidence>
<keyword evidence="3" id="KW-0970">Cilium biogenesis/degradation</keyword>
<dbReference type="Pfam" id="PF07162">
    <property type="entry name" value="B9-C2"/>
    <property type="match status" value="1"/>
</dbReference>
<reference evidence="7 8" key="1">
    <citation type="submission" date="2023-09" db="EMBL/GenBank/DDBJ databases">
        <title>Pangenome analysis of Batrachochytrium dendrobatidis and related Chytrids.</title>
        <authorList>
            <person name="Yacoub M.N."/>
            <person name="Stajich J.E."/>
            <person name="James T.Y."/>
        </authorList>
    </citation>
    <scope>NUCLEOTIDE SEQUENCE [LARGE SCALE GENOMIC DNA]</scope>
    <source>
        <strain evidence="7 8">JEL0888</strain>
    </source>
</reference>
<feature type="compositionally biased region" description="Low complexity" evidence="6">
    <location>
        <begin position="214"/>
        <end position="229"/>
    </location>
</feature>
<protein>
    <submittedName>
        <fullName evidence="7">Pleiotropic negative transcriptional regulator</fullName>
    </submittedName>
</protein>
<dbReference type="PANTHER" id="PTHR12968">
    <property type="entry name" value="B9 DOMAIN-CONTAINING"/>
    <property type="match status" value="1"/>
</dbReference>
<evidence type="ECO:0000313" key="8">
    <source>
        <dbReference type="Proteomes" id="UP001527925"/>
    </source>
</evidence>
<keyword evidence="8" id="KW-1185">Reference proteome</keyword>